<reference evidence="5 6" key="1">
    <citation type="submission" date="2018-02" db="EMBL/GenBank/DDBJ databases">
        <title>The genomes of Aspergillus section Nigri reveals drivers in fungal speciation.</title>
        <authorList>
            <consortium name="DOE Joint Genome Institute"/>
            <person name="Vesth T.C."/>
            <person name="Nybo J."/>
            <person name="Theobald S."/>
            <person name="Brandl J."/>
            <person name="Frisvad J.C."/>
            <person name="Nielsen K.F."/>
            <person name="Lyhne E.K."/>
            <person name="Kogle M.E."/>
            <person name="Kuo A."/>
            <person name="Riley R."/>
            <person name="Clum A."/>
            <person name="Nolan M."/>
            <person name="Lipzen A."/>
            <person name="Salamov A."/>
            <person name="Henrissat B."/>
            <person name="Wiebenga A."/>
            <person name="De vries R.P."/>
            <person name="Grigoriev I.V."/>
            <person name="Mortensen U.H."/>
            <person name="Andersen M.R."/>
            <person name="Baker S.E."/>
        </authorList>
    </citation>
    <scope>NUCLEOTIDE SEQUENCE [LARGE SCALE GENOMIC DNA]</scope>
    <source>
        <strain evidence="5 6">CBS 114.80</strain>
    </source>
</reference>
<dbReference type="Proteomes" id="UP000248817">
    <property type="component" value="Unassembled WGS sequence"/>
</dbReference>
<evidence type="ECO:0000313" key="6">
    <source>
        <dbReference type="Proteomes" id="UP000248817"/>
    </source>
</evidence>
<name>A0A2V5HMG5_9EURO</name>
<dbReference type="Gene3D" id="3.90.180.10">
    <property type="entry name" value="Medium-chain alcohol dehydrogenases, catalytic domain"/>
    <property type="match status" value="1"/>
</dbReference>
<keyword evidence="2" id="KW-0521">NADP</keyword>
<evidence type="ECO:0000313" key="5">
    <source>
        <dbReference type="EMBL" id="PYI25609.1"/>
    </source>
</evidence>
<dbReference type="InterPro" id="IPR047122">
    <property type="entry name" value="Trans-enoyl_RdTase-like"/>
</dbReference>
<organism evidence="5 6">
    <name type="scientific">Aspergillus indologenus CBS 114.80</name>
    <dbReference type="NCBI Taxonomy" id="1450541"/>
    <lineage>
        <taxon>Eukaryota</taxon>
        <taxon>Fungi</taxon>
        <taxon>Dikarya</taxon>
        <taxon>Ascomycota</taxon>
        <taxon>Pezizomycotina</taxon>
        <taxon>Eurotiomycetes</taxon>
        <taxon>Eurotiomycetidae</taxon>
        <taxon>Eurotiales</taxon>
        <taxon>Aspergillaceae</taxon>
        <taxon>Aspergillus</taxon>
        <taxon>Aspergillus subgen. Circumdati</taxon>
    </lineage>
</organism>
<evidence type="ECO:0000256" key="2">
    <source>
        <dbReference type="ARBA" id="ARBA00022857"/>
    </source>
</evidence>
<feature type="compositionally biased region" description="Low complexity" evidence="4">
    <location>
        <begin position="39"/>
        <end position="48"/>
    </location>
</feature>
<sequence length="219" mass="23477">MFLLTEKLNPRPTTTPRDSRSPPCWTSGTRPRSRRASRTRSSPPSPLILSPLARIGRIVVVAGTKSAEEAKDLGATHVVDRTGKSGREIAAEVRVIVGDELLYALDTINPPESQWIGVEALSNSQTGKLARLIPRGVVDESQLSVKKGAGFETVNVMGVSTARPATAGPLWNRVPGWVAQGKITPTGFQVLRGLDVDAVNKVLDGYSSGAETGHWQVHL</sequence>
<evidence type="ECO:0000256" key="1">
    <source>
        <dbReference type="ARBA" id="ARBA00022741"/>
    </source>
</evidence>
<dbReference type="GO" id="GO:0016651">
    <property type="term" value="F:oxidoreductase activity, acting on NAD(P)H"/>
    <property type="evidence" value="ECO:0007669"/>
    <property type="project" value="InterPro"/>
</dbReference>
<keyword evidence="1" id="KW-0547">Nucleotide-binding</keyword>
<dbReference type="AlphaFoldDB" id="A0A2V5HMG5"/>
<dbReference type="Gene3D" id="3.40.50.720">
    <property type="entry name" value="NAD(P)-binding Rossmann-like Domain"/>
    <property type="match status" value="1"/>
</dbReference>
<evidence type="ECO:0008006" key="7">
    <source>
        <dbReference type="Google" id="ProtNLM"/>
    </source>
</evidence>
<keyword evidence="3" id="KW-0560">Oxidoreductase</keyword>
<gene>
    <name evidence="5" type="ORF">BP00DRAFT_93299</name>
</gene>
<dbReference type="PANTHER" id="PTHR45348">
    <property type="entry name" value="HYPOTHETICAL OXIDOREDUCTASE (EUROFUNG)"/>
    <property type="match status" value="1"/>
</dbReference>
<accession>A0A2V5HMG5</accession>
<feature type="region of interest" description="Disordered" evidence="4">
    <location>
        <begin position="1"/>
        <end position="48"/>
    </location>
</feature>
<evidence type="ECO:0000256" key="4">
    <source>
        <dbReference type="SAM" id="MobiDB-lite"/>
    </source>
</evidence>
<protein>
    <recommendedName>
        <fullName evidence="7">Alcohol dehydrogenase-like C-terminal domain-containing protein</fullName>
    </recommendedName>
</protein>
<evidence type="ECO:0000256" key="3">
    <source>
        <dbReference type="ARBA" id="ARBA00023002"/>
    </source>
</evidence>
<dbReference type="EMBL" id="KZ825635">
    <property type="protein sequence ID" value="PYI25609.1"/>
    <property type="molecule type" value="Genomic_DNA"/>
</dbReference>
<dbReference type="PANTHER" id="PTHR45348:SF2">
    <property type="entry name" value="ZINC-TYPE ALCOHOL DEHYDROGENASE-LIKE PROTEIN C2E1P3.01"/>
    <property type="match status" value="1"/>
</dbReference>
<keyword evidence="6" id="KW-1185">Reference proteome</keyword>
<proteinExistence type="predicted"/>
<dbReference type="GO" id="GO:0000166">
    <property type="term" value="F:nucleotide binding"/>
    <property type="evidence" value="ECO:0007669"/>
    <property type="project" value="UniProtKB-KW"/>
</dbReference>